<proteinExistence type="predicted"/>
<dbReference type="OrthoDB" id="62952at2759"/>
<dbReference type="EMBL" id="MU007046">
    <property type="protein sequence ID" value="KAF2429493.1"/>
    <property type="molecule type" value="Genomic_DNA"/>
</dbReference>
<dbReference type="AlphaFoldDB" id="A0A9P4NQ87"/>
<organism evidence="2 3">
    <name type="scientific">Tothia fuscella</name>
    <dbReference type="NCBI Taxonomy" id="1048955"/>
    <lineage>
        <taxon>Eukaryota</taxon>
        <taxon>Fungi</taxon>
        <taxon>Dikarya</taxon>
        <taxon>Ascomycota</taxon>
        <taxon>Pezizomycotina</taxon>
        <taxon>Dothideomycetes</taxon>
        <taxon>Pleosporomycetidae</taxon>
        <taxon>Venturiales</taxon>
        <taxon>Cylindrosympodiaceae</taxon>
        <taxon>Tothia</taxon>
    </lineage>
</organism>
<dbReference type="Pfam" id="PF24864">
    <property type="entry name" value="DUF7730"/>
    <property type="match status" value="1"/>
</dbReference>
<evidence type="ECO:0000313" key="2">
    <source>
        <dbReference type="EMBL" id="KAF2429493.1"/>
    </source>
</evidence>
<evidence type="ECO:0000313" key="3">
    <source>
        <dbReference type="Proteomes" id="UP000800235"/>
    </source>
</evidence>
<name>A0A9P4NQ87_9PEZI</name>
<reference evidence="2" key="1">
    <citation type="journal article" date="2020" name="Stud. Mycol.">
        <title>101 Dothideomycetes genomes: a test case for predicting lifestyles and emergence of pathogens.</title>
        <authorList>
            <person name="Haridas S."/>
            <person name="Albert R."/>
            <person name="Binder M."/>
            <person name="Bloem J."/>
            <person name="Labutti K."/>
            <person name="Salamov A."/>
            <person name="Andreopoulos B."/>
            <person name="Baker S."/>
            <person name="Barry K."/>
            <person name="Bills G."/>
            <person name="Bluhm B."/>
            <person name="Cannon C."/>
            <person name="Castanera R."/>
            <person name="Culley D."/>
            <person name="Daum C."/>
            <person name="Ezra D."/>
            <person name="Gonzalez J."/>
            <person name="Henrissat B."/>
            <person name="Kuo A."/>
            <person name="Liang C."/>
            <person name="Lipzen A."/>
            <person name="Lutzoni F."/>
            <person name="Magnuson J."/>
            <person name="Mondo S."/>
            <person name="Nolan M."/>
            <person name="Ohm R."/>
            <person name="Pangilinan J."/>
            <person name="Park H.-J."/>
            <person name="Ramirez L."/>
            <person name="Alfaro M."/>
            <person name="Sun H."/>
            <person name="Tritt A."/>
            <person name="Yoshinaga Y."/>
            <person name="Zwiers L.-H."/>
            <person name="Turgeon B."/>
            <person name="Goodwin S."/>
            <person name="Spatafora J."/>
            <person name="Crous P."/>
            <person name="Grigoriev I."/>
        </authorList>
    </citation>
    <scope>NUCLEOTIDE SEQUENCE</scope>
    <source>
        <strain evidence="2">CBS 130266</strain>
    </source>
</reference>
<accession>A0A9P4NQ87</accession>
<feature type="domain" description="DUF7730" evidence="1">
    <location>
        <begin position="10"/>
        <end position="131"/>
    </location>
</feature>
<gene>
    <name evidence="2" type="ORF">EJ08DRAFT_661615</name>
</gene>
<comment type="caution">
    <text evidence="2">The sequence shown here is derived from an EMBL/GenBank/DDBJ whole genome shotgun (WGS) entry which is preliminary data.</text>
</comment>
<dbReference type="PANTHER" id="PTHR38790">
    <property type="entry name" value="2EXR DOMAIN-CONTAINING PROTEIN-RELATED"/>
    <property type="match status" value="1"/>
</dbReference>
<evidence type="ECO:0000259" key="1">
    <source>
        <dbReference type="Pfam" id="PF24864"/>
    </source>
</evidence>
<dbReference type="InterPro" id="IPR056632">
    <property type="entry name" value="DUF7730"/>
</dbReference>
<dbReference type="PANTHER" id="PTHR38790:SF4">
    <property type="entry name" value="2EXR DOMAIN-CONTAINING PROTEIN"/>
    <property type="match status" value="1"/>
</dbReference>
<protein>
    <recommendedName>
        <fullName evidence="1">DUF7730 domain-containing protein</fullName>
    </recommendedName>
</protein>
<sequence length="307" mass="35329">MAQVDIELPSRLLNLPIELRLTIWELLLAPKTCKTQILDNKTILTTISRSCSIFYPPPPEATPAARPHDWDDRKCQCHSRSFYRLESNEKLGPTILRVNRQIYNEALPCLYKGRTFITDPNRTFSSLHDRMSDAWFLLDRFFASLSSEARMNVHNIRIPMLLSQFEVYGCREAFYDIAAQLPNLRNTYLDITPGIIRGVETDDSGVVTVHLHGLGHPALDDSEEIGQKDWNFWLGPVLAFSDAAINIVAVDRFDLGPAIFDRVKTALEIRVWKQLLPMRLKRDKRRIARIRKKLLVEEQDLALDGLF</sequence>
<keyword evidence="3" id="KW-1185">Reference proteome</keyword>
<dbReference type="Proteomes" id="UP000800235">
    <property type="component" value="Unassembled WGS sequence"/>
</dbReference>